<dbReference type="InterPro" id="IPR013976">
    <property type="entry name" value="HDOD"/>
</dbReference>
<dbReference type="PANTHER" id="PTHR33525">
    <property type="match status" value="1"/>
</dbReference>
<dbReference type="NCBIfam" id="TIGR00277">
    <property type="entry name" value="HDIG"/>
    <property type="match status" value="1"/>
</dbReference>
<dbReference type="RefSeq" id="WP_320331742.1">
    <property type="nucleotide sequence ID" value="NZ_JAVRDO010000008.1"/>
</dbReference>
<dbReference type="Pfam" id="PF08668">
    <property type="entry name" value="HDOD"/>
    <property type="match status" value="1"/>
</dbReference>
<dbReference type="CDD" id="cd00077">
    <property type="entry name" value="HDc"/>
    <property type="match status" value="1"/>
</dbReference>
<dbReference type="Gene3D" id="1.10.3210.10">
    <property type="entry name" value="Hypothetical protein af1432"/>
    <property type="match status" value="1"/>
</dbReference>
<dbReference type="InterPro" id="IPR003607">
    <property type="entry name" value="HD/PDEase_dom"/>
</dbReference>
<dbReference type="Proteomes" id="UP001281217">
    <property type="component" value="Unassembled WGS sequence"/>
</dbReference>
<evidence type="ECO:0000313" key="3">
    <source>
        <dbReference type="Proteomes" id="UP001281217"/>
    </source>
</evidence>
<evidence type="ECO:0000313" key="2">
    <source>
        <dbReference type="EMBL" id="MDX9688247.1"/>
    </source>
</evidence>
<comment type="caution">
    <text evidence="2">The sequence shown here is derived from an EMBL/GenBank/DDBJ whole genome shotgun (WGS) entry which is preliminary data.</text>
</comment>
<reference evidence="3" key="1">
    <citation type="submission" date="2023-07" db="EMBL/GenBank/DDBJ databases">
        <authorList>
            <person name="de Witt J."/>
        </authorList>
    </citation>
    <scope>NUCLEOTIDE SEQUENCE [LARGE SCALE GENOMIC DNA]</scope>
    <source>
        <strain evidence="3">FZJ</strain>
    </source>
</reference>
<dbReference type="InterPro" id="IPR006675">
    <property type="entry name" value="HDIG_dom"/>
</dbReference>
<dbReference type="EMBL" id="JAVRDO010000008">
    <property type="protein sequence ID" value="MDX9688247.1"/>
    <property type="molecule type" value="Genomic_DNA"/>
</dbReference>
<organism evidence="2 3">
    <name type="scientific">Halopseudomonas formosensis</name>
    <dbReference type="NCBI Taxonomy" id="1002526"/>
    <lineage>
        <taxon>Bacteria</taxon>
        <taxon>Pseudomonadati</taxon>
        <taxon>Pseudomonadota</taxon>
        <taxon>Gammaproteobacteria</taxon>
        <taxon>Pseudomonadales</taxon>
        <taxon>Pseudomonadaceae</taxon>
        <taxon>Halopseudomonas</taxon>
    </lineage>
</organism>
<protein>
    <submittedName>
        <fullName evidence="2">HDOD domain-containing protein</fullName>
    </submittedName>
</protein>
<name>A0ABU5C0A0_9GAMM</name>
<gene>
    <name evidence="2" type="ORF">RED13_002697</name>
</gene>
<sequence length="277" mass="30966">MDMKQRARELLRRLEAAIAANQLVLPSLPEVVIRVRALTESGNCSVEELEREISRDPAIAARLVKVANSSIMRRGVPVSSVRQAIVLLGFRLVRSMVTQLALLQTMGRAGGDPGRLRGFVEGGLHISALCRDLAESFPYLDAELAALGGLLHDIGKLPLREFLRQQPELSGIERLRFELMLHPLVGAMLLRHWDMPEDLIQMARWHETVLRDSGRPLPDYVDVVIAANLMHYGTQEGRYARYAGVSVPALDKCLTGRNQDEPSLHVRRELVQLMTSE</sequence>
<keyword evidence="3" id="KW-1185">Reference proteome</keyword>
<dbReference type="InterPro" id="IPR052340">
    <property type="entry name" value="RNase_Y/CdgJ"/>
</dbReference>
<dbReference type="SUPFAM" id="SSF109604">
    <property type="entry name" value="HD-domain/PDEase-like"/>
    <property type="match status" value="1"/>
</dbReference>
<evidence type="ECO:0000259" key="1">
    <source>
        <dbReference type="PROSITE" id="PS51833"/>
    </source>
</evidence>
<proteinExistence type="predicted"/>
<dbReference type="PANTHER" id="PTHR33525:SF3">
    <property type="entry name" value="RIBONUCLEASE Y"/>
    <property type="match status" value="1"/>
</dbReference>
<accession>A0ABU5C0A0</accession>
<feature type="domain" description="HDOD" evidence="1">
    <location>
        <begin position="25"/>
        <end position="209"/>
    </location>
</feature>
<dbReference type="PROSITE" id="PS51833">
    <property type="entry name" value="HDOD"/>
    <property type="match status" value="1"/>
</dbReference>